<dbReference type="GO" id="GO:0005337">
    <property type="term" value="F:nucleoside transmembrane transporter activity"/>
    <property type="evidence" value="ECO:0007669"/>
    <property type="project" value="InterPro"/>
</dbReference>
<evidence type="ECO:0000256" key="5">
    <source>
        <dbReference type="ARBA" id="ARBA00022989"/>
    </source>
</evidence>
<feature type="transmembrane region" description="Helical" evidence="7">
    <location>
        <begin position="316"/>
        <end position="336"/>
    </location>
</feature>
<keyword evidence="14" id="KW-1185">Reference proteome</keyword>
<evidence type="ECO:0000256" key="6">
    <source>
        <dbReference type="ARBA" id="ARBA00023136"/>
    </source>
</evidence>
<gene>
    <name evidence="11" type="ORF">Abci_053_023</name>
    <name evidence="12" type="ORF">ACI01nite_24610</name>
</gene>
<feature type="transmembrane region" description="Helical" evidence="7">
    <location>
        <begin position="30"/>
        <end position="50"/>
    </location>
</feature>
<protein>
    <submittedName>
        <fullName evidence="11">Nucleoside permease</fullName>
    </submittedName>
</protein>
<evidence type="ECO:0000313" key="14">
    <source>
        <dbReference type="Proteomes" id="UP000321891"/>
    </source>
</evidence>
<keyword evidence="6 7" id="KW-0472">Membrane</keyword>
<dbReference type="Pfam" id="PF01773">
    <property type="entry name" value="Nucleos_tra2_N"/>
    <property type="match status" value="1"/>
</dbReference>
<evidence type="ECO:0000313" key="11">
    <source>
        <dbReference type="EMBL" id="GAN61669.1"/>
    </source>
</evidence>
<feature type="transmembrane region" description="Helical" evidence="7">
    <location>
        <begin position="257"/>
        <end position="278"/>
    </location>
</feature>
<feature type="domain" description="Concentrative nucleoside transporter N-terminal" evidence="8">
    <location>
        <begin position="7"/>
        <end position="80"/>
    </location>
</feature>
<proteinExistence type="inferred from homology"/>
<dbReference type="GO" id="GO:0015293">
    <property type="term" value="F:symporter activity"/>
    <property type="evidence" value="ECO:0007669"/>
    <property type="project" value="TreeGrafter"/>
</dbReference>
<sequence>MHSRGCLGILLLIGIAVCFSSDRKHIHIRTVAACLAAQFAIGFLVLRVPAGQQALWALSKFVTGILACGDEGARFLFGALASDKMGTVFPNEGFVFAFRVLPSLVYVSALIAILFHVGLMQFFARVAGKLLQKAFGTSPVESFGAIITIFIGQSELPVALGPYLRTMAATELFSVLCSGAASVSGATLVGYVGLGVPAHYLVAASFMAIPGGLLFAKLLAPRPPGSPIDTMASGRLSYHQAFFETVTEGALKGTRTAVAVAATLVAFVGLIALVNTGLQSLGPALHVPGLSLEYLFGLLFAPIAWLLGVPAAECGIVGSVLGLKLVINEFVGYLHLSPFLQNGALSARSGAIAAFALCGFANLSSIGILVAAFGSQCPERREELARISARAVLAGMLSNLMSAAIAGIILV</sequence>
<dbReference type="InterPro" id="IPR011657">
    <property type="entry name" value="CNT_C_dom"/>
</dbReference>
<accession>A0A6N3STS1</accession>
<dbReference type="Pfam" id="PF07670">
    <property type="entry name" value="Gate"/>
    <property type="match status" value="1"/>
</dbReference>
<evidence type="ECO:0000259" key="8">
    <source>
        <dbReference type="Pfam" id="PF01773"/>
    </source>
</evidence>
<comment type="subcellular location">
    <subcellularLocation>
        <location evidence="1">Cell membrane</location>
        <topology evidence="1">Multi-pass membrane protein</topology>
    </subcellularLocation>
</comment>
<keyword evidence="5 7" id="KW-1133">Transmembrane helix</keyword>
<dbReference type="AlphaFoldDB" id="A0A0D6N6R5"/>
<feature type="domain" description="Concentrative nucleoside transporter C-terminal" evidence="9">
    <location>
        <begin position="200"/>
        <end position="407"/>
    </location>
</feature>
<feature type="transmembrane region" description="Helical" evidence="7">
    <location>
        <begin position="104"/>
        <end position="123"/>
    </location>
</feature>
<comment type="similarity">
    <text evidence="2">Belongs to the concentrative nucleoside transporter (CNT) (TC 2.A.41) family.</text>
</comment>
<feature type="transmembrane region" description="Helical" evidence="7">
    <location>
        <begin position="200"/>
        <end position="220"/>
    </location>
</feature>
<dbReference type="STRING" id="1231339.Abci_053_023"/>
<reference evidence="12 14" key="2">
    <citation type="submission" date="2019-07" db="EMBL/GenBank/DDBJ databases">
        <title>Whole genome shotgun sequence of Acetobacter cibinongensis NBRC 16605.</title>
        <authorList>
            <person name="Hosoyama A."/>
            <person name="Uohara A."/>
            <person name="Ohji S."/>
            <person name="Ichikawa N."/>
        </authorList>
    </citation>
    <scope>NUCLEOTIDE SEQUENCE [LARGE SCALE GENOMIC DNA]</scope>
    <source>
        <strain evidence="12 14">NBRC 16605</strain>
    </source>
</reference>
<dbReference type="Proteomes" id="UP000032671">
    <property type="component" value="Unassembled WGS sequence"/>
</dbReference>
<dbReference type="EMBL" id="BAMV01000051">
    <property type="protein sequence ID" value="GAN61669.1"/>
    <property type="molecule type" value="Genomic_DNA"/>
</dbReference>
<dbReference type="InterPro" id="IPR002668">
    <property type="entry name" value="CNT_N_dom"/>
</dbReference>
<reference evidence="11 13" key="1">
    <citation type="submission" date="2012-11" db="EMBL/GenBank/DDBJ databases">
        <title>Whole genome sequence of Acetobacter cibinongensis 4H-1.</title>
        <authorList>
            <person name="Azuma Y."/>
            <person name="Higashiura N."/>
            <person name="Hirakawa H."/>
            <person name="Matsushita K."/>
        </authorList>
    </citation>
    <scope>NUCLEOTIDE SEQUENCE [LARGE SCALE GENOMIC DNA]</scope>
    <source>
        <strain evidence="11 13">4H-1</strain>
    </source>
</reference>
<evidence type="ECO:0000259" key="9">
    <source>
        <dbReference type="Pfam" id="PF07662"/>
    </source>
</evidence>
<evidence type="ECO:0000256" key="4">
    <source>
        <dbReference type="ARBA" id="ARBA00022692"/>
    </source>
</evidence>
<dbReference type="RefSeq" id="WP_048839701.1">
    <property type="nucleotide sequence ID" value="NZ_BAMV01000051.1"/>
</dbReference>
<dbReference type="PANTHER" id="PTHR10590:SF4">
    <property type="entry name" value="SOLUTE CARRIER FAMILY 28 MEMBER 3"/>
    <property type="match status" value="1"/>
</dbReference>
<evidence type="ECO:0000256" key="1">
    <source>
        <dbReference type="ARBA" id="ARBA00004651"/>
    </source>
</evidence>
<evidence type="ECO:0000313" key="12">
    <source>
        <dbReference type="EMBL" id="GEL59859.1"/>
    </source>
</evidence>
<evidence type="ECO:0000256" key="3">
    <source>
        <dbReference type="ARBA" id="ARBA00022475"/>
    </source>
</evidence>
<keyword evidence="4 7" id="KW-0812">Transmembrane</keyword>
<feature type="transmembrane region" description="Helical" evidence="7">
    <location>
        <begin position="172"/>
        <end position="194"/>
    </location>
</feature>
<feature type="transmembrane region" description="Helical" evidence="7">
    <location>
        <begin position="351"/>
        <end position="375"/>
    </location>
</feature>
<accession>A0A0D6N6R5</accession>
<dbReference type="InterPro" id="IPR008276">
    <property type="entry name" value="C_nuclsd_transpt"/>
</dbReference>
<feature type="transmembrane region" description="Helical" evidence="7">
    <location>
        <begin position="290"/>
        <end position="309"/>
    </location>
</feature>
<organism evidence="11 13">
    <name type="scientific">Acetobacter cibinongensis</name>
    <dbReference type="NCBI Taxonomy" id="146475"/>
    <lineage>
        <taxon>Bacteria</taxon>
        <taxon>Pseudomonadati</taxon>
        <taxon>Pseudomonadota</taxon>
        <taxon>Alphaproteobacteria</taxon>
        <taxon>Acetobacterales</taxon>
        <taxon>Acetobacteraceae</taxon>
        <taxon>Acetobacter</taxon>
    </lineage>
</organism>
<feature type="transmembrane region" description="Helical" evidence="7">
    <location>
        <begin position="387"/>
        <end position="410"/>
    </location>
</feature>
<dbReference type="PANTHER" id="PTHR10590">
    <property type="entry name" value="SODIUM/NUCLEOSIDE COTRANSPORTER"/>
    <property type="match status" value="1"/>
</dbReference>
<evidence type="ECO:0000259" key="10">
    <source>
        <dbReference type="Pfam" id="PF07670"/>
    </source>
</evidence>
<keyword evidence="3" id="KW-1003">Cell membrane</keyword>
<dbReference type="Pfam" id="PF07662">
    <property type="entry name" value="Nucleos_tra2_C"/>
    <property type="match status" value="1"/>
</dbReference>
<evidence type="ECO:0000256" key="7">
    <source>
        <dbReference type="SAM" id="Phobius"/>
    </source>
</evidence>
<dbReference type="EMBL" id="BJVU01000015">
    <property type="protein sequence ID" value="GEL59859.1"/>
    <property type="molecule type" value="Genomic_DNA"/>
</dbReference>
<dbReference type="InterPro" id="IPR011642">
    <property type="entry name" value="Gate_dom"/>
</dbReference>
<dbReference type="GO" id="GO:0005886">
    <property type="term" value="C:plasma membrane"/>
    <property type="evidence" value="ECO:0007669"/>
    <property type="project" value="UniProtKB-SubCell"/>
</dbReference>
<name>A0A0D6N6R5_9PROT</name>
<feature type="domain" description="Nucleoside transporter/FeoB GTPase Gate" evidence="10">
    <location>
        <begin position="97"/>
        <end position="195"/>
    </location>
</feature>
<evidence type="ECO:0000256" key="2">
    <source>
        <dbReference type="ARBA" id="ARBA00009033"/>
    </source>
</evidence>
<dbReference type="Proteomes" id="UP000321891">
    <property type="component" value="Unassembled WGS sequence"/>
</dbReference>
<evidence type="ECO:0000313" key="13">
    <source>
        <dbReference type="Proteomes" id="UP000032671"/>
    </source>
</evidence>
<comment type="caution">
    <text evidence="11">The sequence shown here is derived from an EMBL/GenBank/DDBJ whole genome shotgun (WGS) entry which is preliminary data.</text>
</comment>